<dbReference type="InterPro" id="IPR005821">
    <property type="entry name" value="Ion_trans_dom"/>
</dbReference>
<proteinExistence type="predicted"/>
<dbReference type="EMBL" id="CAJNIZ010001947">
    <property type="protein sequence ID" value="CAE7203603.1"/>
    <property type="molecule type" value="Genomic_DNA"/>
</dbReference>
<dbReference type="PANTHER" id="PTHR10037">
    <property type="entry name" value="VOLTAGE-GATED CATION CHANNEL CALCIUM AND SODIUM"/>
    <property type="match status" value="1"/>
</dbReference>
<feature type="transmembrane region" description="Helical" evidence="6">
    <location>
        <begin position="681"/>
        <end position="701"/>
    </location>
</feature>
<dbReference type="Pfam" id="PF00520">
    <property type="entry name" value="Ion_trans"/>
    <property type="match status" value="1"/>
</dbReference>
<dbReference type="Proteomes" id="UP000649617">
    <property type="component" value="Unassembled WGS sequence"/>
</dbReference>
<evidence type="ECO:0000256" key="3">
    <source>
        <dbReference type="ARBA" id="ARBA00022837"/>
    </source>
</evidence>
<accession>A0A812JET5</accession>
<dbReference type="InterPro" id="IPR027359">
    <property type="entry name" value="Volt_channel_dom_sf"/>
</dbReference>
<comment type="subcellular location">
    <subcellularLocation>
        <location evidence="1">Membrane</location>
        <topology evidence="1">Multi-pass membrane protein</topology>
    </subcellularLocation>
</comment>
<reference evidence="9" key="1">
    <citation type="submission" date="2021-02" db="EMBL/GenBank/DDBJ databases">
        <authorList>
            <person name="Dougan E. K."/>
            <person name="Rhodes N."/>
            <person name="Thang M."/>
            <person name="Chan C."/>
        </authorList>
    </citation>
    <scope>NUCLEOTIDE SEQUENCE</scope>
</reference>
<evidence type="ECO:0000256" key="2">
    <source>
        <dbReference type="ARBA" id="ARBA00022692"/>
    </source>
</evidence>
<keyword evidence="2 6" id="KW-0812">Transmembrane</keyword>
<evidence type="ECO:0000259" key="8">
    <source>
        <dbReference type="PROSITE" id="PS50222"/>
    </source>
</evidence>
<feature type="signal peptide" evidence="7">
    <location>
        <begin position="1"/>
        <end position="18"/>
    </location>
</feature>
<keyword evidence="4 6" id="KW-1133">Transmembrane helix</keyword>
<dbReference type="PROSITE" id="PS00018">
    <property type="entry name" value="EF_HAND_1"/>
    <property type="match status" value="1"/>
</dbReference>
<feature type="transmembrane region" description="Helical" evidence="6">
    <location>
        <begin position="597"/>
        <end position="619"/>
    </location>
</feature>
<feature type="transmembrane region" description="Helical" evidence="6">
    <location>
        <begin position="640"/>
        <end position="661"/>
    </location>
</feature>
<keyword evidence="7" id="KW-0732">Signal</keyword>
<dbReference type="SUPFAM" id="SSF47473">
    <property type="entry name" value="EF-hand"/>
    <property type="match status" value="1"/>
</dbReference>
<name>A0A812JET5_SYMPI</name>
<dbReference type="Gene3D" id="1.10.287.70">
    <property type="match status" value="1"/>
</dbReference>
<feature type="domain" description="EF-hand" evidence="8">
    <location>
        <begin position="770"/>
        <end position="805"/>
    </location>
</feature>
<dbReference type="OrthoDB" id="430826at2759"/>
<sequence length="942" mass="105360">MAASRLVFLACAFRDVIADIDNIFPILYASNPVARHTACPTPAGQATVCQLSGYEDGGRELQYLITSLPSSGALYETSQNYRTYGTDPKYAATSIKDYELPFKVTDALGRVVYIPPSDVFPPEGRWAAMTYEVQEPQSGNKSQPGQVSFSSPSQQVAASTFVGGTDAWTISGNIYATVPTWQAFGWGILNRYLYGTDEVQYIDFDTSSDKSKWYFEAPPGKYYLPELAASYGGTLQFTIASTYGDFEHLNSPLDFITLECASCNSDRGMRLVRFADNGLQWAGEEKVVQVTLATGNHWWRDPMNAALPFTDATECEIAAALYSEEGRRQFLYVNQVTVLPKCIVGGIPVALLFVPLVPDKIKEQNALQTSELLNSIQAVLQQQELQIQDLLTEQTARVADVVDFMLRRADENAAPQILEPGVEEVKVAPIFSTVQESTHTDDAAQRTSLSALPAEVAEEELSAARLLEKQCRRFSSVITCEADYAVQQPSHEANLTFTVLFTLELLLRLLTEGRYMFSCLNPDIKWNIMDAVLVMFGLLEEVMTRFFTVLESAPNLSYARILRLLRLVRVARVLRVLRFFSDLRVMILGVLSSLKALMWALILLFFIIYLTAVCILQFVGEHLADNPQDFPRGPLEFVGLSPFSSLLTTCFTLFLTISGGISWGELAPPLMMVNPVVTPILTLYIALATFCVLNIVTGVFVDRSAAMALQDEENMMLEEIQNRKRWIKEIETLFTKADMDGSGNVEWEEFENALTDFRVQLCFKNLGIDIHKVSLEQIWQLIDFDNKGYIDISEFADCLMEMHGVAHSIDIARLRHEQQRTARKLEHVHRLCETNFQSLQTEISRLPPRAGRRPSLQKYSEIEDKKAIENITTVLQGLTRLAILGDFTRAGEGVALDDVSISTSAAQPSFPLSCQQGCICAHDQRQRRISCCGSDPDVYYPF</sequence>
<dbReference type="Pfam" id="PF13499">
    <property type="entry name" value="EF-hand_7"/>
    <property type="match status" value="1"/>
</dbReference>
<gene>
    <name evidence="9" type="primary">Catsper1</name>
    <name evidence="9" type="ORF">SPIL2461_LOCUS1898</name>
</gene>
<evidence type="ECO:0000256" key="7">
    <source>
        <dbReference type="SAM" id="SignalP"/>
    </source>
</evidence>
<protein>
    <submittedName>
        <fullName evidence="9">Catsper1 protein</fullName>
    </submittedName>
</protein>
<keyword evidence="10" id="KW-1185">Reference proteome</keyword>
<dbReference type="GO" id="GO:0001518">
    <property type="term" value="C:voltage-gated sodium channel complex"/>
    <property type="evidence" value="ECO:0007669"/>
    <property type="project" value="TreeGrafter"/>
</dbReference>
<evidence type="ECO:0000313" key="10">
    <source>
        <dbReference type="Proteomes" id="UP000649617"/>
    </source>
</evidence>
<dbReference type="SMART" id="SM00054">
    <property type="entry name" value="EFh"/>
    <property type="match status" value="2"/>
</dbReference>
<dbReference type="GO" id="GO:0005248">
    <property type="term" value="F:voltage-gated sodium channel activity"/>
    <property type="evidence" value="ECO:0007669"/>
    <property type="project" value="TreeGrafter"/>
</dbReference>
<keyword evidence="5 6" id="KW-0472">Membrane</keyword>
<dbReference type="InterPro" id="IPR043203">
    <property type="entry name" value="VGCC_Ca_Na"/>
</dbReference>
<evidence type="ECO:0000256" key="4">
    <source>
        <dbReference type="ARBA" id="ARBA00022989"/>
    </source>
</evidence>
<feature type="chain" id="PRO_5032794157" evidence="7">
    <location>
        <begin position="19"/>
        <end position="942"/>
    </location>
</feature>
<dbReference type="PROSITE" id="PS50222">
    <property type="entry name" value="EF_HAND_2"/>
    <property type="match status" value="2"/>
</dbReference>
<dbReference type="GO" id="GO:0005509">
    <property type="term" value="F:calcium ion binding"/>
    <property type="evidence" value="ECO:0007669"/>
    <property type="project" value="InterPro"/>
</dbReference>
<dbReference type="AlphaFoldDB" id="A0A812JET5"/>
<dbReference type="Gene3D" id="1.10.238.10">
    <property type="entry name" value="EF-hand"/>
    <property type="match status" value="1"/>
</dbReference>
<feature type="domain" description="EF-hand" evidence="8">
    <location>
        <begin position="725"/>
        <end position="760"/>
    </location>
</feature>
<dbReference type="PANTHER" id="PTHR10037:SF62">
    <property type="entry name" value="SODIUM CHANNEL PROTEIN 60E"/>
    <property type="match status" value="1"/>
</dbReference>
<evidence type="ECO:0000256" key="1">
    <source>
        <dbReference type="ARBA" id="ARBA00004141"/>
    </source>
</evidence>
<dbReference type="InterPro" id="IPR002048">
    <property type="entry name" value="EF_hand_dom"/>
</dbReference>
<comment type="caution">
    <text evidence="9">The sequence shown here is derived from an EMBL/GenBank/DDBJ whole genome shotgun (WGS) entry which is preliminary data.</text>
</comment>
<evidence type="ECO:0000256" key="6">
    <source>
        <dbReference type="SAM" id="Phobius"/>
    </source>
</evidence>
<evidence type="ECO:0000313" key="9">
    <source>
        <dbReference type="EMBL" id="CAE7203603.1"/>
    </source>
</evidence>
<organism evidence="9 10">
    <name type="scientific">Symbiodinium pilosum</name>
    <name type="common">Dinoflagellate</name>
    <dbReference type="NCBI Taxonomy" id="2952"/>
    <lineage>
        <taxon>Eukaryota</taxon>
        <taxon>Sar</taxon>
        <taxon>Alveolata</taxon>
        <taxon>Dinophyceae</taxon>
        <taxon>Suessiales</taxon>
        <taxon>Symbiodiniaceae</taxon>
        <taxon>Symbiodinium</taxon>
    </lineage>
</organism>
<dbReference type="SUPFAM" id="SSF81324">
    <property type="entry name" value="Voltage-gated potassium channels"/>
    <property type="match status" value="1"/>
</dbReference>
<dbReference type="Gene3D" id="1.20.120.350">
    <property type="entry name" value="Voltage-gated potassium channels. Chain C"/>
    <property type="match status" value="1"/>
</dbReference>
<keyword evidence="3" id="KW-0106">Calcium</keyword>
<dbReference type="InterPro" id="IPR011992">
    <property type="entry name" value="EF-hand-dom_pair"/>
</dbReference>
<dbReference type="InterPro" id="IPR018247">
    <property type="entry name" value="EF_Hand_1_Ca_BS"/>
</dbReference>
<evidence type="ECO:0000256" key="5">
    <source>
        <dbReference type="ARBA" id="ARBA00023136"/>
    </source>
</evidence>